<dbReference type="InterPro" id="IPR004045">
    <property type="entry name" value="Glutathione_S-Trfase_N"/>
</dbReference>
<dbReference type="InterPro" id="IPR036282">
    <property type="entry name" value="Glutathione-S-Trfase_C_sf"/>
</dbReference>
<dbReference type="Proteomes" id="UP000199379">
    <property type="component" value="Unassembled WGS sequence"/>
</dbReference>
<dbReference type="RefSeq" id="WP_092370033.1">
    <property type="nucleotide sequence ID" value="NZ_BMGV01000011.1"/>
</dbReference>
<dbReference type="SUPFAM" id="SSF47616">
    <property type="entry name" value="GST C-terminal domain-like"/>
    <property type="match status" value="1"/>
</dbReference>
<dbReference type="Pfam" id="PF13417">
    <property type="entry name" value="GST_N_3"/>
    <property type="match status" value="1"/>
</dbReference>
<dbReference type="Gene3D" id="1.20.1050.10">
    <property type="match status" value="1"/>
</dbReference>
<name>A0A1H7DNC1_9RHOB</name>
<gene>
    <name evidence="2" type="ORF">SAMN05444007_111101</name>
</gene>
<dbReference type="EMBL" id="FNYD01000011">
    <property type="protein sequence ID" value="SEK00750.1"/>
    <property type="molecule type" value="Genomic_DNA"/>
</dbReference>
<dbReference type="CDD" id="cd03049">
    <property type="entry name" value="GST_N_3"/>
    <property type="match status" value="1"/>
</dbReference>
<evidence type="ECO:0000259" key="1">
    <source>
        <dbReference type="PROSITE" id="PS50404"/>
    </source>
</evidence>
<sequence>MRLYFSPTSPYVRKVMIVLHETGQLGEVELVTASGTPLAPAEALLGKNPLTKVPALERDDGPTLFDSRVICAYLDARAGGGLYGSGDGRWDSLTLEALADGVLDAALLMTYEGRLRPEDKRWDSWTEAQWDKIGRACAALESRWLSHLSGRLDIGQIAVACALSYVDFRHAARDWRSAAPGLDAWHREFESRAAMIATRPPPE</sequence>
<feature type="domain" description="GST N-terminal" evidence="1">
    <location>
        <begin position="1"/>
        <end position="82"/>
    </location>
</feature>
<dbReference type="STRING" id="1227549.SAMN05444007_111101"/>
<dbReference type="SUPFAM" id="SSF52833">
    <property type="entry name" value="Thioredoxin-like"/>
    <property type="match status" value="1"/>
</dbReference>
<dbReference type="PROSITE" id="PS50404">
    <property type="entry name" value="GST_NTER"/>
    <property type="match status" value="1"/>
</dbReference>
<dbReference type="GO" id="GO:0005737">
    <property type="term" value="C:cytoplasm"/>
    <property type="evidence" value="ECO:0007669"/>
    <property type="project" value="TreeGrafter"/>
</dbReference>
<dbReference type="OrthoDB" id="9795329at2"/>
<dbReference type="GO" id="GO:0016740">
    <property type="term" value="F:transferase activity"/>
    <property type="evidence" value="ECO:0007669"/>
    <property type="project" value="UniProtKB-KW"/>
</dbReference>
<keyword evidence="2" id="KW-0808">Transferase</keyword>
<accession>A0A1H7DNC1</accession>
<keyword evidence="3" id="KW-1185">Reference proteome</keyword>
<dbReference type="CDD" id="cd03205">
    <property type="entry name" value="GST_C_6"/>
    <property type="match status" value="1"/>
</dbReference>
<reference evidence="2 3" key="1">
    <citation type="submission" date="2016-10" db="EMBL/GenBank/DDBJ databases">
        <authorList>
            <person name="de Groot N.N."/>
        </authorList>
    </citation>
    <scope>NUCLEOTIDE SEQUENCE [LARGE SCALE GENOMIC DNA]</scope>
    <source>
        <strain evidence="2 3">DSM 29340</strain>
    </source>
</reference>
<proteinExistence type="predicted"/>
<evidence type="ECO:0000313" key="3">
    <source>
        <dbReference type="Proteomes" id="UP000199379"/>
    </source>
</evidence>
<protein>
    <submittedName>
        <fullName evidence="2">Glutathione S-transferase</fullName>
    </submittedName>
</protein>
<dbReference type="Gene3D" id="3.40.30.10">
    <property type="entry name" value="Glutaredoxin"/>
    <property type="match status" value="1"/>
</dbReference>
<organism evidence="2 3">
    <name type="scientific">Cribrihabitans marinus</name>
    <dbReference type="NCBI Taxonomy" id="1227549"/>
    <lineage>
        <taxon>Bacteria</taxon>
        <taxon>Pseudomonadati</taxon>
        <taxon>Pseudomonadota</taxon>
        <taxon>Alphaproteobacteria</taxon>
        <taxon>Rhodobacterales</taxon>
        <taxon>Paracoccaceae</taxon>
        <taxon>Cribrihabitans</taxon>
    </lineage>
</organism>
<evidence type="ECO:0000313" key="2">
    <source>
        <dbReference type="EMBL" id="SEK00750.1"/>
    </source>
</evidence>
<dbReference type="Pfam" id="PF13410">
    <property type="entry name" value="GST_C_2"/>
    <property type="match status" value="1"/>
</dbReference>
<dbReference type="AlphaFoldDB" id="A0A1H7DNC1"/>
<dbReference type="PANTHER" id="PTHR43968:SF6">
    <property type="entry name" value="GLUTATHIONE S-TRANSFERASE OMEGA"/>
    <property type="match status" value="1"/>
</dbReference>
<dbReference type="InterPro" id="IPR050983">
    <property type="entry name" value="GST_Omega/HSP26"/>
</dbReference>
<dbReference type="InterPro" id="IPR036249">
    <property type="entry name" value="Thioredoxin-like_sf"/>
</dbReference>
<dbReference type="PANTHER" id="PTHR43968">
    <property type="match status" value="1"/>
</dbReference>